<dbReference type="PATRIC" id="fig|1068978.7.peg.2801"/>
<dbReference type="STRING" id="1068978.AMETH_2617"/>
<dbReference type="OrthoDB" id="9793039at2"/>
<dbReference type="PANTHER" id="PTHR33993">
    <property type="entry name" value="GLYOXALASE-RELATED"/>
    <property type="match status" value="1"/>
</dbReference>
<dbReference type="Pfam" id="PF18029">
    <property type="entry name" value="Glyoxalase_6"/>
    <property type="match status" value="1"/>
</dbReference>
<dbReference type="AlphaFoldDB" id="A0A076MPY9"/>
<evidence type="ECO:0000259" key="1">
    <source>
        <dbReference type="PROSITE" id="PS51819"/>
    </source>
</evidence>
<dbReference type="PROSITE" id="PS51819">
    <property type="entry name" value="VOC"/>
    <property type="match status" value="1"/>
</dbReference>
<dbReference type="HOGENOM" id="CLU_127592_3_2_11"/>
<feature type="domain" description="VOC" evidence="1">
    <location>
        <begin position="3"/>
        <end position="121"/>
    </location>
</feature>
<reference evidence="2 3" key="1">
    <citation type="submission" date="2014-07" db="EMBL/GenBank/DDBJ databases">
        <title>Whole Genome Sequence of the Amycolatopsis methanolica 239.</title>
        <authorList>
            <person name="Tang B."/>
        </authorList>
    </citation>
    <scope>NUCLEOTIDE SEQUENCE [LARGE SCALE GENOMIC DNA]</scope>
    <source>
        <strain evidence="2 3">239</strain>
    </source>
</reference>
<dbReference type="InterPro" id="IPR041581">
    <property type="entry name" value="Glyoxalase_6"/>
</dbReference>
<name>A0A076MPY9_AMYME</name>
<accession>A0A076MPY9</accession>
<dbReference type="Proteomes" id="UP000062973">
    <property type="component" value="Chromosome"/>
</dbReference>
<dbReference type="InterPro" id="IPR052164">
    <property type="entry name" value="Anthracycline_SecMetBiosynth"/>
</dbReference>
<dbReference type="PANTHER" id="PTHR33993:SF2">
    <property type="entry name" value="VOC DOMAIN-CONTAINING PROTEIN"/>
    <property type="match status" value="1"/>
</dbReference>
<proteinExistence type="predicted"/>
<dbReference type="KEGG" id="amq:AMETH_2617"/>
<evidence type="ECO:0000313" key="2">
    <source>
        <dbReference type="EMBL" id="AIJ22709.1"/>
    </source>
</evidence>
<evidence type="ECO:0000313" key="3">
    <source>
        <dbReference type="Proteomes" id="UP000062973"/>
    </source>
</evidence>
<keyword evidence="3" id="KW-1185">Reference proteome</keyword>
<dbReference type="Gene3D" id="3.10.180.10">
    <property type="entry name" value="2,3-Dihydroxybiphenyl 1,2-Dioxygenase, domain 1"/>
    <property type="match status" value="1"/>
</dbReference>
<dbReference type="CDD" id="cd07247">
    <property type="entry name" value="SgaA_N_like"/>
    <property type="match status" value="1"/>
</dbReference>
<dbReference type="InterPro" id="IPR029068">
    <property type="entry name" value="Glyas_Bleomycin-R_OHBP_Dase"/>
</dbReference>
<protein>
    <submittedName>
        <fullName evidence="2">Lactoylglutathione lyase family protein</fullName>
    </submittedName>
</protein>
<organism evidence="2 3">
    <name type="scientific">Amycolatopsis methanolica 239</name>
    <dbReference type="NCBI Taxonomy" id="1068978"/>
    <lineage>
        <taxon>Bacteria</taxon>
        <taxon>Bacillati</taxon>
        <taxon>Actinomycetota</taxon>
        <taxon>Actinomycetes</taxon>
        <taxon>Pseudonocardiales</taxon>
        <taxon>Pseudonocardiaceae</taxon>
        <taxon>Amycolatopsis</taxon>
        <taxon>Amycolatopsis methanolica group</taxon>
    </lineage>
</organism>
<keyword evidence="2" id="KW-0456">Lyase</keyword>
<dbReference type="GO" id="GO:0016829">
    <property type="term" value="F:lyase activity"/>
    <property type="evidence" value="ECO:0007669"/>
    <property type="project" value="UniProtKB-KW"/>
</dbReference>
<dbReference type="eggNOG" id="COG3324">
    <property type="taxonomic scope" value="Bacteria"/>
</dbReference>
<dbReference type="InterPro" id="IPR037523">
    <property type="entry name" value="VOC_core"/>
</dbReference>
<dbReference type="RefSeq" id="WP_017981928.1">
    <property type="nucleotide sequence ID" value="NZ_AQUL01000001.1"/>
</dbReference>
<sequence length="126" mass="13590">MPRPVHFEIHASDPERAVTFYATVFGWTFERWGSNPYWLISTGDGPGIDGGLVPRQGPAPAEDAPVNAFPLTVEVDDLDATVRRVEQAGGQVAVPRSPIPGIGWLAYCVDTEGNIFGMLEPAPEAE</sequence>
<gene>
    <name evidence="2" type="ORF">AMETH_2617</name>
</gene>
<dbReference type="SUPFAM" id="SSF54593">
    <property type="entry name" value="Glyoxalase/Bleomycin resistance protein/Dihydroxybiphenyl dioxygenase"/>
    <property type="match status" value="1"/>
</dbReference>
<dbReference type="EMBL" id="CP009110">
    <property type="protein sequence ID" value="AIJ22709.1"/>
    <property type="molecule type" value="Genomic_DNA"/>
</dbReference>